<gene>
    <name evidence="1" type="ORF">DCO16_05530</name>
</gene>
<dbReference type="KEGG" id="pani:DCO16_05530"/>
<protein>
    <recommendedName>
        <fullName evidence="3">Lipoprotein</fullName>
    </recommendedName>
</protein>
<name>A0A6M9PK98_9BURK</name>
<dbReference type="AlphaFoldDB" id="A0A6M9PK98"/>
<evidence type="ECO:0008006" key="3">
    <source>
        <dbReference type="Google" id="ProtNLM"/>
    </source>
</evidence>
<proteinExistence type="predicted"/>
<dbReference type="RefSeq" id="WP_173942733.1">
    <property type="nucleotide sequence ID" value="NZ_CBCSCD010000001.1"/>
</dbReference>
<dbReference type="EMBL" id="CP028941">
    <property type="protein sequence ID" value="QKM62574.1"/>
    <property type="molecule type" value="Genomic_DNA"/>
</dbReference>
<evidence type="ECO:0000313" key="2">
    <source>
        <dbReference type="Proteomes" id="UP000500806"/>
    </source>
</evidence>
<accession>A0A6M9PK98</accession>
<reference evidence="1 2" key="1">
    <citation type="submission" date="2018-04" db="EMBL/GenBank/DDBJ databases">
        <title>Polynucleobacter sp. LimPoW16 genome.</title>
        <authorList>
            <person name="Hahn M.W."/>
        </authorList>
    </citation>
    <scope>NUCLEOTIDE SEQUENCE [LARGE SCALE GENOMIC DNA]</scope>
    <source>
        <strain evidence="1 2">LimPoW16</strain>
    </source>
</reference>
<keyword evidence="2" id="KW-1185">Reference proteome</keyword>
<evidence type="ECO:0000313" key="1">
    <source>
        <dbReference type="EMBL" id="QKM62574.1"/>
    </source>
</evidence>
<sequence length="166" mass="18388">MKFVFILLSALALSACSVRYTERIPGIQPGYVDTQLGQDTYQVKVGEAWQKDWADLEKFAMYRASEITESKNKRYFLVLNSSTQISTFYVTTPSSSSTNSTASISGSTAYISSSSIGSPSVTAPISGGWYILDFRILPNADVNGREKVVDAQQVKHDYQVFIDGRR</sequence>
<dbReference type="PROSITE" id="PS51257">
    <property type="entry name" value="PROKAR_LIPOPROTEIN"/>
    <property type="match status" value="1"/>
</dbReference>
<organism evidence="1 2">
    <name type="scientific">Polynucleobacter antarcticus</name>
    <dbReference type="NCBI Taxonomy" id="1743162"/>
    <lineage>
        <taxon>Bacteria</taxon>
        <taxon>Pseudomonadati</taxon>
        <taxon>Pseudomonadota</taxon>
        <taxon>Betaproteobacteria</taxon>
        <taxon>Burkholderiales</taxon>
        <taxon>Burkholderiaceae</taxon>
        <taxon>Polynucleobacter</taxon>
    </lineage>
</organism>
<dbReference type="NCBIfam" id="NF047637">
    <property type="entry name" value="lipo_CC0125"/>
    <property type="match status" value="1"/>
</dbReference>
<dbReference type="Proteomes" id="UP000500806">
    <property type="component" value="Chromosome"/>
</dbReference>